<dbReference type="PANTHER" id="PTHR12907:SF26">
    <property type="entry name" value="HIF PROLYL HYDROXYLASE, ISOFORM C"/>
    <property type="match status" value="1"/>
</dbReference>
<dbReference type="AlphaFoldDB" id="A0A6B2LA22"/>
<feature type="domain" description="Prolyl 4-hydroxylase alpha subunit" evidence="5">
    <location>
        <begin position="27"/>
        <end position="225"/>
    </location>
</feature>
<dbReference type="GO" id="GO:0071456">
    <property type="term" value="P:cellular response to hypoxia"/>
    <property type="evidence" value="ECO:0007669"/>
    <property type="project" value="TreeGrafter"/>
</dbReference>
<keyword evidence="3" id="KW-0223">Dioxygenase</keyword>
<name>A0A6B2LA22_9EUKA</name>
<sequence length="325" mass="37242">MEGSSLPSEHLSKVLTPGSLTTQLSTEGYAVIDNAFGSDWCEIIREEMDTLAQSDLFSPSKNKLSSTTGDGHILTKHGIYELDMIFEGKEVCKPECWMLAENLAFLAKKEMPRLVEILNASYPDLELTELDHMKLQINYGNGSFPMHFDTHSSTARSRRHLTFILYLNPSWTTRSGGEIRLYPLPYPSIDIAPLNDRVALFCSHSMLHRVMPSHDSRYCFSLWFASKSSIPFPVKLREKVEGFDEILHFLFDKEKRRMLSKILYAEEWEQSVRESFGDLPEVEDSMSLHWKEVKKLEIAFSPELIALLKEYLPLKTGSEVPQIIK</sequence>
<dbReference type="PANTHER" id="PTHR12907">
    <property type="entry name" value="EGL NINE HOMOLOG-RELATED"/>
    <property type="match status" value="1"/>
</dbReference>
<keyword evidence="4" id="KW-0560">Oxidoreductase</keyword>
<dbReference type="Gene3D" id="2.60.120.620">
    <property type="entry name" value="q2cbj1_9rhob like domain"/>
    <property type="match status" value="1"/>
</dbReference>
<organism evidence="6">
    <name type="scientific">Arcella intermedia</name>
    <dbReference type="NCBI Taxonomy" id="1963864"/>
    <lineage>
        <taxon>Eukaryota</taxon>
        <taxon>Amoebozoa</taxon>
        <taxon>Tubulinea</taxon>
        <taxon>Elardia</taxon>
        <taxon>Arcellinida</taxon>
        <taxon>Sphaerothecina</taxon>
        <taxon>Arcellidae</taxon>
        <taxon>Arcella</taxon>
    </lineage>
</organism>
<evidence type="ECO:0000259" key="5">
    <source>
        <dbReference type="SMART" id="SM00702"/>
    </source>
</evidence>
<dbReference type="GO" id="GO:0031543">
    <property type="term" value="F:peptidyl-proline dioxygenase activity"/>
    <property type="evidence" value="ECO:0007669"/>
    <property type="project" value="TreeGrafter"/>
</dbReference>
<keyword evidence="2" id="KW-0847">Vitamin C</keyword>
<accession>A0A6B2LA22</accession>
<evidence type="ECO:0000256" key="1">
    <source>
        <dbReference type="ARBA" id="ARBA00001961"/>
    </source>
</evidence>
<dbReference type="GO" id="GO:0031418">
    <property type="term" value="F:L-ascorbic acid binding"/>
    <property type="evidence" value="ECO:0007669"/>
    <property type="project" value="UniProtKB-KW"/>
</dbReference>
<evidence type="ECO:0000256" key="4">
    <source>
        <dbReference type="ARBA" id="ARBA00023002"/>
    </source>
</evidence>
<reference evidence="6" key="1">
    <citation type="journal article" date="2020" name="J. Eukaryot. Microbiol.">
        <title>De novo Sequencing, Assembly and Annotation of the Transcriptome for the Free-Living Testate Amoeba Arcella intermedia.</title>
        <authorList>
            <person name="Ribeiro G.M."/>
            <person name="Porfirio-Sousa A.L."/>
            <person name="Maurer-Alcala X.X."/>
            <person name="Katz L.A."/>
            <person name="Lahr D.J.G."/>
        </authorList>
    </citation>
    <scope>NUCLEOTIDE SEQUENCE</scope>
</reference>
<dbReference type="EMBL" id="GIBP01004812">
    <property type="protein sequence ID" value="NDV33781.1"/>
    <property type="molecule type" value="Transcribed_RNA"/>
</dbReference>
<dbReference type="InterPro" id="IPR044862">
    <property type="entry name" value="Pro_4_hyd_alph_FE2OG_OXY"/>
</dbReference>
<dbReference type="Pfam" id="PF13640">
    <property type="entry name" value="2OG-FeII_Oxy_3"/>
    <property type="match status" value="1"/>
</dbReference>
<dbReference type="InterPro" id="IPR006620">
    <property type="entry name" value="Pro_4_hyd_alph"/>
</dbReference>
<dbReference type="SUPFAM" id="SSF51197">
    <property type="entry name" value="Clavaminate synthase-like"/>
    <property type="match status" value="1"/>
</dbReference>
<proteinExistence type="predicted"/>
<dbReference type="InterPro" id="IPR051559">
    <property type="entry name" value="HIF_prolyl_hydroxylases"/>
</dbReference>
<evidence type="ECO:0000256" key="2">
    <source>
        <dbReference type="ARBA" id="ARBA00022896"/>
    </source>
</evidence>
<protein>
    <recommendedName>
        <fullName evidence="5">Prolyl 4-hydroxylase alpha subunit domain-containing protein</fullName>
    </recommendedName>
</protein>
<dbReference type="SMART" id="SM00702">
    <property type="entry name" value="P4Hc"/>
    <property type="match status" value="1"/>
</dbReference>
<evidence type="ECO:0000313" key="6">
    <source>
        <dbReference type="EMBL" id="NDV33781.1"/>
    </source>
</evidence>
<dbReference type="GO" id="GO:0008198">
    <property type="term" value="F:ferrous iron binding"/>
    <property type="evidence" value="ECO:0007669"/>
    <property type="project" value="TreeGrafter"/>
</dbReference>
<evidence type="ECO:0000256" key="3">
    <source>
        <dbReference type="ARBA" id="ARBA00022964"/>
    </source>
</evidence>
<comment type="cofactor">
    <cofactor evidence="1">
        <name>L-ascorbate</name>
        <dbReference type="ChEBI" id="CHEBI:38290"/>
    </cofactor>
</comment>